<dbReference type="Pfam" id="PF00990">
    <property type="entry name" value="GGDEF"/>
    <property type="match status" value="1"/>
</dbReference>
<dbReference type="EMBL" id="FRFE01000010">
    <property type="protein sequence ID" value="SHO48539.1"/>
    <property type="molecule type" value="Genomic_DNA"/>
</dbReference>
<dbReference type="STRING" id="1121416.SAMN02745220_02355"/>
<dbReference type="PROSITE" id="PS50110">
    <property type="entry name" value="RESPONSE_REGULATORY"/>
    <property type="match status" value="2"/>
</dbReference>
<feature type="domain" description="Response regulatory" evidence="4">
    <location>
        <begin position="5"/>
        <end position="131"/>
    </location>
</feature>
<dbReference type="InterPro" id="IPR001789">
    <property type="entry name" value="Sig_transdc_resp-reg_receiver"/>
</dbReference>
<name>A0A1M7Y7D4_9BACT</name>
<dbReference type="OrthoDB" id="9778432at2"/>
<evidence type="ECO:0000256" key="1">
    <source>
        <dbReference type="ARBA" id="ARBA00012528"/>
    </source>
</evidence>
<feature type="modified residue" description="4-aspartylphosphate" evidence="3">
    <location>
        <position position="56"/>
    </location>
</feature>
<evidence type="ECO:0000313" key="7">
    <source>
        <dbReference type="Proteomes" id="UP000184603"/>
    </source>
</evidence>
<dbReference type="PANTHER" id="PTHR45138:SF9">
    <property type="entry name" value="DIGUANYLATE CYCLASE DGCM-RELATED"/>
    <property type="match status" value="1"/>
</dbReference>
<dbReference type="PROSITE" id="PS50887">
    <property type="entry name" value="GGDEF"/>
    <property type="match status" value="1"/>
</dbReference>
<dbReference type="GO" id="GO:0043709">
    <property type="term" value="P:cell adhesion involved in single-species biofilm formation"/>
    <property type="evidence" value="ECO:0007669"/>
    <property type="project" value="TreeGrafter"/>
</dbReference>
<reference evidence="6 7" key="1">
    <citation type="submission" date="2016-12" db="EMBL/GenBank/DDBJ databases">
        <authorList>
            <person name="Song W.-J."/>
            <person name="Kurnit D.M."/>
        </authorList>
    </citation>
    <scope>NUCLEOTIDE SEQUENCE [LARGE SCALE GENOMIC DNA]</scope>
    <source>
        <strain evidence="6 7">DSM 18488</strain>
    </source>
</reference>
<dbReference type="CDD" id="cd01949">
    <property type="entry name" value="GGDEF"/>
    <property type="match status" value="1"/>
</dbReference>
<dbReference type="SMART" id="SM00448">
    <property type="entry name" value="REC"/>
    <property type="match status" value="2"/>
</dbReference>
<dbReference type="EC" id="2.7.7.65" evidence="1"/>
<dbReference type="GO" id="GO:1902201">
    <property type="term" value="P:negative regulation of bacterial-type flagellum-dependent cell motility"/>
    <property type="evidence" value="ECO:0007669"/>
    <property type="project" value="TreeGrafter"/>
</dbReference>
<dbReference type="AlphaFoldDB" id="A0A1M7Y7D4"/>
<dbReference type="SUPFAM" id="SSF55073">
    <property type="entry name" value="Nucleotide cyclase"/>
    <property type="match status" value="1"/>
</dbReference>
<dbReference type="Pfam" id="PF00072">
    <property type="entry name" value="Response_reg"/>
    <property type="match status" value="2"/>
</dbReference>
<dbReference type="GO" id="GO:0005886">
    <property type="term" value="C:plasma membrane"/>
    <property type="evidence" value="ECO:0007669"/>
    <property type="project" value="TreeGrafter"/>
</dbReference>
<dbReference type="InterPro" id="IPR011006">
    <property type="entry name" value="CheY-like_superfamily"/>
</dbReference>
<dbReference type="Gene3D" id="3.30.70.270">
    <property type="match status" value="1"/>
</dbReference>
<gene>
    <name evidence="6" type="ORF">SAMN02745220_02355</name>
</gene>
<dbReference type="InterPro" id="IPR029787">
    <property type="entry name" value="Nucleotide_cyclase"/>
</dbReference>
<dbReference type="NCBIfam" id="TIGR00254">
    <property type="entry name" value="GGDEF"/>
    <property type="match status" value="1"/>
</dbReference>
<dbReference type="SMART" id="SM00267">
    <property type="entry name" value="GGDEF"/>
    <property type="match status" value="1"/>
</dbReference>
<evidence type="ECO:0000259" key="4">
    <source>
        <dbReference type="PROSITE" id="PS50110"/>
    </source>
</evidence>
<comment type="catalytic activity">
    <reaction evidence="2">
        <text>2 GTP = 3',3'-c-di-GMP + 2 diphosphate</text>
        <dbReference type="Rhea" id="RHEA:24898"/>
        <dbReference type="ChEBI" id="CHEBI:33019"/>
        <dbReference type="ChEBI" id="CHEBI:37565"/>
        <dbReference type="ChEBI" id="CHEBI:58805"/>
        <dbReference type="EC" id="2.7.7.65"/>
    </reaction>
</comment>
<evidence type="ECO:0000256" key="2">
    <source>
        <dbReference type="ARBA" id="ARBA00034247"/>
    </source>
</evidence>
<feature type="domain" description="Response regulatory" evidence="4">
    <location>
        <begin position="141"/>
        <end position="259"/>
    </location>
</feature>
<dbReference type="InterPro" id="IPR050469">
    <property type="entry name" value="Diguanylate_Cyclase"/>
</dbReference>
<dbReference type="Gene3D" id="3.40.50.2300">
    <property type="match status" value="2"/>
</dbReference>
<dbReference type="Proteomes" id="UP000184603">
    <property type="component" value="Unassembled WGS sequence"/>
</dbReference>
<dbReference type="PANTHER" id="PTHR45138">
    <property type="entry name" value="REGULATORY COMPONENTS OF SENSORY TRANSDUCTION SYSTEM"/>
    <property type="match status" value="1"/>
</dbReference>
<feature type="modified residue" description="4-aspartylphosphate" evidence="3">
    <location>
        <position position="192"/>
    </location>
</feature>
<evidence type="ECO:0000259" key="5">
    <source>
        <dbReference type="PROSITE" id="PS50887"/>
    </source>
</evidence>
<dbReference type="InterPro" id="IPR043128">
    <property type="entry name" value="Rev_trsase/Diguanyl_cyclase"/>
</dbReference>
<dbReference type="FunFam" id="3.30.70.270:FF:000001">
    <property type="entry name" value="Diguanylate cyclase domain protein"/>
    <property type="match status" value="1"/>
</dbReference>
<dbReference type="SUPFAM" id="SSF52172">
    <property type="entry name" value="CheY-like"/>
    <property type="match status" value="2"/>
</dbReference>
<proteinExistence type="predicted"/>
<keyword evidence="3" id="KW-0597">Phosphoprotein</keyword>
<sequence length="444" mass="50575">MSNKTIMVVDDSSTIRKIIQRELSKSDYEVLLARNGMEAMAILEWADPLPDLITLDIDMPKMNGFEVCRKIREQAEEGDEHKQKVAQIPVVFVSANDTIENREKGYGFGIIDFISKPFAAGKMLSTIDNILNAQEQFADMKALIVEDSPFVRRLVRNILARHGLTILEVADGQEALELIKDHNFEIDIIITDYVMPGMSGEELCRTLRSLPPLEQVPIFFISSVESKETILGFFKVGANDYLPKPFTKEEFRARILTHLRNRKYVKELESLNAKLKFFAEHDALTGLFNRRYFQKELDPLFAHCRYRNENLSVILIDLDFFKRVNDNFGHAFGDIVLQGFSEILEKSTPDSSIAARYGGEEFVLLLPETSLEDSVRIAEQIRWAAEGHIYTDNTTELQVTISLGVASLTEHQPENPDRILIMADEALYTAKEMGRNRVEVYAAK</sequence>
<protein>
    <recommendedName>
        <fullName evidence="1">diguanylate cyclase</fullName>
        <ecNumber evidence="1">2.7.7.65</ecNumber>
    </recommendedName>
</protein>
<dbReference type="RefSeq" id="WP_073613650.1">
    <property type="nucleotide sequence ID" value="NZ_FRFE01000010.1"/>
</dbReference>
<accession>A0A1M7Y7D4</accession>
<evidence type="ECO:0000256" key="3">
    <source>
        <dbReference type="PROSITE-ProRule" id="PRU00169"/>
    </source>
</evidence>
<dbReference type="GO" id="GO:0000160">
    <property type="term" value="P:phosphorelay signal transduction system"/>
    <property type="evidence" value="ECO:0007669"/>
    <property type="project" value="InterPro"/>
</dbReference>
<organism evidence="6 7">
    <name type="scientific">Desulfopila aestuarii DSM 18488</name>
    <dbReference type="NCBI Taxonomy" id="1121416"/>
    <lineage>
        <taxon>Bacteria</taxon>
        <taxon>Pseudomonadati</taxon>
        <taxon>Thermodesulfobacteriota</taxon>
        <taxon>Desulfobulbia</taxon>
        <taxon>Desulfobulbales</taxon>
        <taxon>Desulfocapsaceae</taxon>
        <taxon>Desulfopila</taxon>
    </lineage>
</organism>
<keyword evidence="7" id="KW-1185">Reference proteome</keyword>
<feature type="domain" description="GGDEF" evidence="5">
    <location>
        <begin position="309"/>
        <end position="443"/>
    </location>
</feature>
<evidence type="ECO:0000313" key="6">
    <source>
        <dbReference type="EMBL" id="SHO48539.1"/>
    </source>
</evidence>
<dbReference type="InterPro" id="IPR000160">
    <property type="entry name" value="GGDEF_dom"/>
</dbReference>
<dbReference type="GO" id="GO:0052621">
    <property type="term" value="F:diguanylate cyclase activity"/>
    <property type="evidence" value="ECO:0007669"/>
    <property type="project" value="UniProtKB-EC"/>
</dbReference>